<dbReference type="EnsemblMetazoa" id="AATE015838-RA">
    <property type="protein sequence ID" value="AATE015838-PA.1"/>
    <property type="gene ID" value="AATE015838"/>
</dbReference>
<evidence type="ECO:0000313" key="1">
    <source>
        <dbReference type="EnsemblMetazoa" id="AATE015838-PA.1"/>
    </source>
</evidence>
<protein>
    <submittedName>
        <fullName evidence="1">Uncharacterized protein</fullName>
    </submittedName>
</protein>
<dbReference type="AlphaFoldDB" id="A0A182JD44"/>
<organism evidence="1">
    <name type="scientific">Anopheles atroparvus</name>
    <name type="common">European mosquito</name>
    <dbReference type="NCBI Taxonomy" id="41427"/>
    <lineage>
        <taxon>Eukaryota</taxon>
        <taxon>Metazoa</taxon>
        <taxon>Ecdysozoa</taxon>
        <taxon>Arthropoda</taxon>
        <taxon>Hexapoda</taxon>
        <taxon>Insecta</taxon>
        <taxon>Pterygota</taxon>
        <taxon>Neoptera</taxon>
        <taxon>Endopterygota</taxon>
        <taxon>Diptera</taxon>
        <taxon>Nematocera</taxon>
        <taxon>Culicoidea</taxon>
        <taxon>Culicidae</taxon>
        <taxon>Anophelinae</taxon>
        <taxon>Anopheles</taxon>
    </lineage>
</organism>
<accession>A0A182JD44</accession>
<name>A0A182JD44_ANOAO</name>
<sequence length="236" mass="25702">MLLLAIGFTFATVAVLICSSSRFFSSHWRVIRSRRSFMSDSITLNSSFAVGHWLRQQRWSFSSASLQLHFFNLAFTLWRLSLSSASTSPSPSPAPVVAAPSVQCFRRFSARRCSLSCFDFLLDFLPEESLECLWCLRFREAISATLALITVATVWDDAGEDEPALISRAFTGMVGGFCMVGECTSSFGIRRCNAGPLAVIGRERFSGSTCTAGPGCCCDAAGVTRLSIDDSSSMST</sequence>
<reference evidence="1" key="1">
    <citation type="submission" date="2022-08" db="UniProtKB">
        <authorList>
            <consortium name="EnsemblMetazoa"/>
        </authorList>
    </citation>
    <scope>IDENTIFICATION</scope>
    <source>
        <strain evidence="1">EBRO</strain>
    </source>
</reference>
<dbReference type="VEuPathDB" id="VectorBase:AATE015838"/>
<proteinExistence type="predicted"/>